<feature type="transmembrane region" description="Helical" evidence="1">
    <location>
        <begin position="31"/>
        <end position="48"/>
    </location>
</feature>
<dbReference type="Proteomes" id="UP000050360">
    <property type="component" value="Unassembled WGS sequence"/>
</dbReference>
<evidence type="ECO:0000313" key="4">
    <source>
        <dbReference type="Proteomes" id="UP000050360"/>
    </source>
</evidence>
<comment type="caution">
    <text evidence="3">The sequence shown here is derived from an EMBL/GenBank/DDBJ whole genome shotgun (WGS) entry which is preliminary data.</text>
</comment>
<keyword evidence="3" id="KW-0378">Hydrolase</keyword>
<dbReference type="InterPro" id="IPR003675">
    <property type="entry name" value="Rce1/LyrA-like_dom"/>
</dbReference>
<feature type="transmembrane region" description="Helical" evidence="1">
    <location>
        <begin position="229"/>
        <end position="248"/>
    </location>
</feature>
<feature type="transmembrane region" description="Helical" evidence="1">
    <location>
        <begin position="150"/>
        <end position="169"/>
    </location>
</feature>
<keyword evidence="3" id="KW-0645">Protease</keyword>
<accession>A0A0P8AGM6</accession>
<feature type="transmembrane region" description="Helical" evidence="1">
    <location>
        <begin position="204"/>
        <end position="222"/>
    </location>
</feature>
<evidence type="ECO:0000313" key="3">
    <source>
        <dbReference type="EMBL" id="KPQ43545.1"/>
    </source>
</evidence>
<dbReference type="EMBL" id="LKCM01000139">
    <property type="protein sequence ID" value="KPQ43545.1"/>
    <property type="molecule type" value="Genomic_DNA"/>
</dbReference>
<evidence type="ECO:0000259" key="2">
    <source>
        <dbReference type="Pfam" id="PF02517"/>
    </source>
</evidence>
<proteinExistence type="predicted"/>
<keyword evidence="1" id="KW-1133">Transmembrane helix</keyword>
<evidence type="ECO:0000256" key="1">
    <source>
        <dbReference type="SAM" id="Phobius"/>
    </source>
</evidence>
<feature type="domain" description="CAAX prenyl protease 2/Lysostaphin resistance protein A-like" evidence="2">
    <location>
        <begin position="149"/>
        <end position="240"/>
    </location>
</feature>
<sequence length="249" mass="28246">MDKYNLKKYEIISILLIILAEILFFSEQRLLTIVVHSFNIILILILLLSKKKHQIIQSLSLISLFRILNLSLPVFVSFTIYWLASLYLIMFIPIILLIKKQGLSNRHIGLTYKNLYLLPVSILLGIGLALFEYNILVPDPLIPEPDLLNLFILAIIVIFFSALCEEIIFRSFLQQSIEENSGPIVGLLIASVISGFMSSGYSSYYEIFFASFAGLILGFSFQKTRSLPFVVMAHGVNNIFLFGILPFVT</sequence>
<dbReference type="GO" id="GO:0006508">
    <property type="term" value="P:proteolysis"/>
    <property type="evidence" value="ECO:0007669"/>
    <property type="project" value="UniProtKB-KW"/>
</dbReference>
<dbReference type="GO" id="GO:0080120">
    <property type="term" value="P:CAAX-box protein maturation"/>
    <property type="evidence" value="ECO:0007669"/>
    <property type="project" value="UniProtKB-ARBA"/>
</dbReference>
<feature type="transmembrane region" description="Helical" evidence="1">
    <location>
        <begin position="110"/>
        <end position="130"/>
    </location>
</feature>
<feature type="transmembrane region" description="Helical" evidence="1">
    <location>
        <begin position="181"/>
        <end position="198"/>
    </location>
</feature>
<organism evidence="3 4">
    <name type="scientific">Candidatus Methanoperedens nitratireducens</name>
    <dbReference type="NCBI Taxonomy" id="1392998"/>
    <lineage>
        <taxon>Archaea</taxon>
        <taxon>Methanobacteriati</taxon>
        <taxon>Methanobacteriota</taxon>
        <taxon>Stenosarchaea group</taxon>
        <taxon>Methanomicrobia</taxon>
        <taxon>Methanosarcinales</taxon>
        <taxon>ANME-2 cluster</taxon>
        <taxon>Candidatus Methanoperedentaceae</taxon>
        <taxon>Candidatus Methanoperedens</taxon>
    </lineage>
</organism>
<keyword evidence="1" id="KW-0472">Membrane</keyword>
<reference evidence="3 4" key="1">
    <citation type="submission" date="2015-09" db="EMBL/GenBank/DDBJ databases">
        <title>A metagenomics-based metabolic model of nitrate-dependent anaerobic oxidation of methane by Methanoperedens-like archaea.</title>
        <authorList>
            <person name="Arshad A."/>
            <person name="Speth D.R."/>
            <person name="De Graaf R.M."/>
            <person name="Op Den Camp H.J."/>
            <person name="Jetten M.S."/>
            <person name="Welte C.U."/>
        </authorList>
    </citation>
    <scope>NUCLEOTIDE SEQUENCE [LARGE SCALE GENOMIC DNA]</scope>
</reference>
<protein>
    <submittedName>
        <fullName evidence="3">CAAX amino terminal protease family protein</fullName>
    </submittedName>
</protein>
<name>A0A0P8AGM6_9EURY</name>
<dbReference type="GO" id="GO:0004175">
    <property type="term" value="F:endopeptidase activity"/>
    <property type="evidence" value="ECO:0007669"/>
    <property type="project" value="UniProtKB-ARBA"/>
</dbReference>
<dbReference type="AlphaFoldDB" id="A0A0P8AGM6"/>
<feature type="transmembrane region" description="Helical" evidence="1">
    <location>
        <begin position="55"/>
        <end position="74"/>
    </location>
</feature>
<keyword evidence="1" id="KW-0812">Transmembrane</keyword>
<feature type="transmembrane region" description="Helical" evidence="1">
    <location>
        <begin position="9"/>
        <end position="25"/>
    </location>
</feature>
<dbReference type="Pfam" id="PF02517">
    <property type="entry name" value="Rce1-like"/>
    <property type="match status" value="1"/>
</dbReference>
<feature type="transmembrane region" description="Helical" evidence="1">
    <location>
        <begin position="80"/>
        <end position="98"/>
    </location>
</feature>
<gene>
    <name evidence="3" type="ORF">MPEBLZ_01928</name>
</gene>